<dbReference type="GO" id="GO:0004519">
    <property type="term" value="F:endonuclease activity"/>
    <property type="evidence" value="ECO:0007669"/>
    <property type="project" value="UniProtKB-KW"/>
</dbReference>
<dbReference type="RefSeq" id="WP_240097191.1">
    <property type="nucleotide sequence ID" value="NZ_JAJSON010000015.1"/>
</dbReference>
<protein>
    <submittedName>
        <fullName evidence="1">HNH endonuclease</fullName>
    </submittedName>
</protein>
<accession>A0A9X1UVS3</accession>
<keyword evidence="1" id="KW-0540">Nuclease</keyword>
<evidence type="ECO:0000313" key="1">
    <source>
        <dbReference type="EMBL" id="MCG9971168.1"/>
    </source>
</evidence>
<dbReference type="AlphaFoldDB" id="A0A9X1UVS3"/>
<dbReference type="Proteomes" id="UP001139344">
    <property type="component" value="Unassembled WGS sequence"/>
</dbReference>
<name>A0A9X1UVS3_9FLAO</name>
<keyword evidence="1" id="KW-0255">Endonuclease</keyword>
<comment type="caution">
    <text evidence="1">The sequence shown here is derived from an EMBL/GenBank/DDBJ whole genome shotgun (WGS) entry which is preliminary data.</text>
</comment>
<sequence>MIEFQVNDPTLESQWRALILFGKNSATYKFAFAKSLLEIADKETTTVSLIDLAEPFSRHITEHLKINDKQGSSNSSNFLNACRSFNDGKLKKDALITITEKLGFVNVVDAFQNINGGKIPNLFYEKDFKNGNKNIVVRDELLKLKESYHFQNFDSEVEARWKLVETAWNLEINPNILEVQYDDDLDFLFLENNIMRRKSITSARNALNGYQKGKCFYSNNNISLQSGNIDLCHVDHFLPHVNKLQHIKHSANINGVWNLVLAHPTINSIGEKGTKIPTVEYLQKLYKRNEYYIDSKHPLGETIVNQTGKTKESRRRFLQKQYDVALENSILTWSPKDKLDNSI</sequence>
<evidence type="ECO:0000313" key="2">
    <source>
        <dbReference type="Proteomes" id="UP001139344"/>
    </source>
</evidence>
<dbReference type="Gene3D" id="1.10.30.50">
    <property type="match status" value="1"/>
</dbReference>
<reference evidence="1" key="1">
    <citation type="submission" date="2021-12" db="EMBL/GenBank/DDBJ databases">
        <title>Description of Gramella crocea sp. nov., a new bacterium isolated from activated sludge.</title>
        <authorList>
            <person name="Zhang X."/>
        </authorList>
    </citation>
    <scope>NUCLEOTIDE SEQUENCE</scope>
    <source>
        <strain evidence="1">YB25</strain>
    </source>
</reference>
<gene>
    <name evidence="1" type="ORF">LU635_05915</name>
</gene>
<keyword evidence="1" id="KW-0378">Hydrolase</keyword>
<proteinExistence type="predicted"/>
<dbReference type="EMBL" id="JAJSON010000015">
    <property type="protein sequence ID" value="MCG9971168.1"/>
    <property type="molecule type" value="Genomic_DNA"/>
</dbReference>
<organism evidence="1 2">
    <name type="scientific">Christiangramia crocea</name>
    <dbReference type="NCBI Taxonomy" id="2904124"/>
    <lineage>
        <taxon>Bacteria</taxon>
        <taxon>Pseudomonadati</taxon>
        <taxon>Bacteroidota</taxon>
        <taxon>Flavobacteriia</taxon>
        <taxon>Flavobacteriales</taxon>
        <taxon>Flavobacteriaceae</taxon>
        <taxon>Christiangramia</taxon>
    </lineage>
</organism>
<keyword evidence="2" id="KW-1185">Reference proteome</keyword>